<dbReference type="Proteomes" id="UP000186308">
    <property type="component" value="Unassembled WGS sequence"/>
</dbReference>
<protein>
    <submittedName>
        <fullName evidence="1">Uncharacterized protein</fullName>
    </submittedName>
</protein>
<organism evidence="1 2">
    <name type="scientific">Acidiphilium rubrum</name>
    <dbReference type="NCBI Taxonomy" id="526"/>
    <lineage>
        <taxon>Bacteria</taxon>
        <taxon>Pseudomonadati</taxon>
        <taxon>Pseudomonadota</taxon>
        <taxon>Alphaproteobacteria</taxon>
        <taxon>Acetobacterales</taxon>
        <taxon>Acidocellaceae</taxon>
        <taxon>Acidiphilium</taxon>
    </lineage>
</organism>
<proteinExistence type="predicted"/>
<accession>A0A8G2CIY4</accession>
<sequence>MTDPMTDEEASKDRFFKELGMIAERMIAAHGKDFAMGVLVLAARWIAEGKSFAEHRGASDDRAAS</sequence>
<gene>
    <name evidence="1" type="ORF">SAMN05421828_10486</name>
</gene>
<keyword evidence="2" id="KW-1185">Reference proteome</keyword>
<comment type="caution">
    <text evidence="1">The sequence shown here is derived from an EMBL/GenBank/DDBJ whole genome shotgun (WGS) entry which is preliminary data.</text>
</comment>
<evidence type="ECO:0000313" key="1">
    <source>
        <dbReference type="EMBL" id="SIQ39174.1"/>
    </source>
</evidence>
<dbReference type="RefSeq" id="WP_035227782.1">
    <property type="nucleotide sequence ID" value="NZ_DAOMCH010000075.1"/>
</dbReference>
<reference evidence="1 2" key="1">
    <citation type="submission" date="2017-01" db="EMBL/GenBank/DDBJ databases">
        <authorList>
            <person name="Varghese N."/>
            <person name="Submissions S."/>
        </authorList>
    </citation>
    <scope>NUCLEOTIDE SEQUENCE [LARGE SCALE GENOMIC DNA]</scope>
    <source>
        <strain evidence="1 2">ATCC 35905</strain>
    </source>
</reference>
<dbReference type="EMBL" id="FTNE01000004">
    <property type="protein sequence ID" value="SIQ39174.1"/>
    <property type="molecule type" value="Genomic_DNA"/>
</dbReference>
<dbReference type="AlphaFoldDB" id="A0A8G2CIY4"/>
<evidence type="ECO:0000313" key="2">
    <source>
        <dbReference type="Proteomes" id="UP000186308"/>
    </source>
</evidence>
<name>A0A8G2CIY4_ACIRU</name>